<protein>
    <submittedName>
        <fullName evidence="2">ADL148Cp</fullName>
    </submittedName>
</protein>
<reference evidence="3" key="2">
    <citation type="journal article" date="2013" name="G3 (Bethesda)">
        <title>Genomes of Ashbya fungi isolated from insects reveal four mating-type loci, numerous translocations, lack of transposons, and distinct gene duplications.</title>
        <authorList>
            <person name="Dietrich F.S."/>
            <person name="Voegeli S."/>
            <person name="Kuo S."/>
            <person name="Philippsen P."/>
        </authorList>
    </citation>
    <scope>GENOME REANNOTATION</scope>
    <source>
        <strain evidence="3">ATCC 10895 / CBS 109.51 / FGSC 9923 / NRRL Y-1056</strain>
    </source>
</reference>
<evidence type="ECO:0000313" key="2">
    <source>
        <dbReference type="EMBL" id="AAS51772.2"/>
    </source>
</evidence>
<sequence length="201" mass="21516">MIVSGCTPNRLPVSLSTGPRSRRPARVIGCPVLIAMRAEIVMANELIAQYQISGEVQQLFHIQNGVRTVGEETFEQIRRLARHKRVRASCLEYQLIQPTAKRACAPEEWSVGSQATVSSLGYGAFGRGCSRMTSAGSILHSGSAGACKSGSHGSILQSEVMQQEESGVLESEATASQIIESEPAAVRSSPPPEMLGSSEFQ</sequence>
<dbReference type="GeneID" id="4620090"/>
<dbReference type="AlphaFoldDB" id="Q75AR8"/>
<feature type="region of interest" description="Disordered" evidence="1">
    <location>
        <begin position="158"/>
        <end position="201"/>
    </location>
</feature>
<organism evidence="2 3">
    <name type="scientific">Eremothecium gossypii (strain ATCC 10895 / CBS 109.51 / FGSC 9923 / NRRL Y-1056)</name>
    <name type="common">Yeast</name>
    <name type="synonym">Ashbya gossypii</name>
    <dbReference type="NCBI Taxonomy" id="284811"/>
    <lineage>
        <taxon>Eukaryota</taxon>
        <taxon>Fungi</taxon>
        <taxon>Dikarya</taxon>
        <taxon>Ascomycota</taxon>
        <taxon>Saccharomycotina</taxon>
        <taxon>Saccharomycetes</taxon>
        <taxon>Saccharomycetales</taxon>
        <taxon>Saccharomycetaceae</taxon>
        <taxon>Eremothecium</taxon>
    </lineage>
</organism>
<dbReference type="InParanoid" id="Q75AR8"/>
<dbReference type="EMBL" id="AE016817">
    <property type="protein sequence ID" value="AAS51772.2"/>
    <property type="molecule type" value="Genomic_DNA"/>
</dbReference>
<dbReference type="OrthoDB" id="10537538at2759"/>
<dbReference type="HOGENOM" id="CLU_1602300_0_0_1"/>
<dbReference type="OMA" id="ACAPEEW"/>
<keyword evidence="3" id="KW-1185">Reference proteome</keyword>
<dbReference type="KEGG" id="ago:AGOS_ADL148C"/>
<proteinExistence type="predicted"/>
<gene>
    <name evidence="2" type="ORF">AGOS_ADL148C</name>
</gene>
<name>Q75AR8_EREGS</name>
<accession>Q75AR8</accession>
<evidence type="ECO:0000313" key="3">
    <source>
        <dbReference type="Proteomes" id="UP000000591"/>
    </source>
</evidence>
<dbReference type="RefSeq" id="NP_983948.2">
    <property type="nucleotide sequence ID" value="NM_209301.2"/>
</dbReference>
<reference evidence="2 3" key="1">
    <citation type="journal article" date="2004" name="Science">
        <title>The Ashbya gossypii genome as a tool for mapping the ancient Saccharomyces cerevisiae genome.</title>
        <authorList>
            <person name="Dietrich F.S."/>
            <person name="Voegeli S."/>
            <person name="Brachat S."/>
            <person name="Lerch A."/>
            <person name="Gates K."/>
            <person name="Steiner S."/>
            <person name="Mohr C."/>
            <person name="Pohlmann R."/>
            <person name="Luedi P."/>
            <person name="Choi S."/>
            <person name="Wing R.A."/>
            <person name="Flavier A."/>
            <person name="Gaffney T.D."/>
            <person name="Philippsen P."/>
        </authorList>
    </citation>
    <scope>NUCLEOTIDE SEQUENCE [LARGE SCALE GENOMIC DNA]</scope>
    <source>
        <strain evidence="3">ATCC 10895 / CBS 109.51 / FGSC 9923 / NRRL Y-1056</strain>
    </source>
</reference>
<evidence type="ECO:0000256" key="1">
    <source>
        <dbReference type="SAM" id="MobiDB-lite"/>
    </source>
</evidence>
<dbReference type="Proteomes" id="UP000000591">
    <property type="component" value="Chromosome IV"/>
</dbReference>